<reference evidence="5" key="3">
    <citation type="submission" date="2015-02" db="EMBL/GenBank/DDBJ databases">
        <title>Evolutionary Origins and Diversification of the Mycorrhizal Mutualists.</title>
        <authorList>
            <consortium name="DOE Joint Genome Institute"/>
            <consortium name="Mycorrhizal Genomics Consortium"/>
            <person name="Kohler A."/>
            <person name="Kuo A."/>
            <person name="Nagy L.G."/>
            <person name="Floudas D."/>
            <person name="Copeland A."/>
            <person name="Barry K.W."/>
            <person name="Cichocki N."/>
            <person name="Veneault-Fourrey C."/>
            <person name="LaButti K."/>
            <person name="Lindquist E.A."/>
            <person name="Lipzen A."/>
            <person name="Lundell T."/>
            <person name="Morin E."/>
            <person name="Murat C."/>
            <person name="Riley R."/>
            <person name="Ohm R."/>
            <person name="Sun H."/>
            <person name="Tunlid A."/>
            <person name="Henrissat B."/>
            <person name="Grigoriev I.V."/>
            <person name="Hibbett D.S."/>
            <person name="Martin F."/>
        </authorList>
    </citation>
    <scope>NUCLEOTIDE SEQUENCE</scope>
    <source>
        <strain evidence="5 7">MUT 4182</strain>
    </source>
</reference>
<dbReference type="HOGENOM" id="CLU_021105_1_2_1"/>
<dbReference type="InterPro" id="IPR027417">
    <property type="entry name" value="P-loop_NTPase"/>
</dbReference>
<dbReference type="Pfam" id="PF13191">
    <property type="entry name" value="AAA_16"/>
    <property type="match status" value="1"/>
</dbReference>
<keyword evidence="2" id="KW-0812">Transmembrane</keyword>
<feature type="region of interest" description="Disordered" evidence="1">
    <location>
        <begin position="19"/>
        <end position="80"/>
    </location>
</feature>
<evidence type="ECO:0000259" key="3">
    <source>
        <dbReference type="Pfam" id="PF13191"/>
    </source>
</evidence>
<dbReference type="AlphaFoldDB" id="A0A0C3Q342"/>
<dbReference type="OrthoDB" id="511599at2759"/>
<keyword evidence="7" id="KW-1185">Reference proteome</keyword>
<sequence length="559" mass="63320">MRPPISRIHIKLAHPSRSLLFQRPPSSSPKLKPHLQQFRWNSSSKSESTPPSKPVKPQADGKKPQQEGYEGPSVVQQPLNLPTGVSDGSALLAGASPLLGATFTTVIGLAVVFVGGIFYFEWYKANVIRKMEMAFEPGYDPALNLADHGIKTRSSEATSTVGVDWASDVRRQEQDVIDEIVHGMRHGHYILMMGSKGVGKTTMILDAMRRVKADGVAICEAHEDLEVFRLRLGKALNYEYNEDSQTGLFQRRDPREGTIPICYMRVPPSLNKLEKVALKMAAKRQKPLVLVINNCQLFNNDEDSHQLLLQLQQKAESWAESHLITVVFSTDDFWPYPLMRKIANRMHVISVKDLRGQESLSALRHLRQQHFGQSEDDSVLLEVLRTSGGRLSRLNTLSREKDIVEATEHMLNNEKGWILSVIGLIPDCDDDVMDEQKVCSSSWTLLREFVKKYREKEEELRAAAKPGEFIPEPELPGISYYEARQIMTRADFLEMLDHQNIINIDTDHMVRPDSMVVLRAAIEIVEEPGFDELLDGVKNRIDAIESLHRTRELTVRFLL</sequence>
<gene>
    <name evidence="6" type="ORF">M407DRAFT_234710</name>
    <name evidence="5" type="ORF">M407DRAFT_85075</name>
</gene>
<reference evidence="7" key="2">
    <citation type="submission" date="2015-01" db="EMBL/GenBank/DDBJ databases">
        <title>Evolutionary Origins and Diversification of the Mycorrhizal Mutualists.</title>
        <authorList>
            <consortium name="DOE Joint Genome Institute"/>
            <consortium name="Mycorrhizal Genomics Consortium"/>
            <person name="Kohler A."/>
            <person name="Kuo A."/>
            <person name="Nagy L.G."/>
            <person name="Floudas D."/>
            <person name="Copeland A."/>
            <person name="Barry K.W."/>
            <person name="Cichocki N."/>
            <person name="Veneault-Fourrey C."/>
            <person name="LaButti K."/>
            <person name="Lindquist E.A."/>
            <person name="Lipzen A."/>
            <person name="Lundell T."/>
            <person name="Morin E."/>
            <person name="Murat C."/>
            <person name="Riley R."/>
            <person name="Ohm R."/>
            <person name="Sun H."/>
            <person name="Tunlid A."/>
            <person name="Henrissat B."/>
            <person name="Grigoriev I.V."/>
            <person name="Hibbett D.S."/>
            <person name="Martin F."/>
        </authorList>
    </citation>
    <scope>NUCLEOTIDE SEQUENCE [LARGE SCALE GENOMIC DNA]</scope>
    <source>
        <strain evidence="7">MUT 4182</strain>
    </source>
</reference>
<dbReference type="InterPro" id="IPR056808">
    <property type="entry name" value="HTH_AAA"/>
</dbReference>
<evidence type="ECO:0000313" key="5">
    <source>
        <dbReference type="EMBL" id="KIO17351.1"/>
    </source>
</evidence>
<dbReference type="STRING" id="1051891.A0A0C3Q342"/>
<keyword evidence="2" id="KW-0472">Membrane</keyword>
<accession>A0A0C3Q342</accession>
<evidence type="ECO:0000256" key="2">
    <source>
        <dbReference type="SAM" id="Phobius"/>
    </source>
</evidence>
<dbReference type="SUPFAM" id="SSF52540">
    <property type="entry name" value="P-loop containing nucleoside triphosphate hydrolases"/>
    <property type="match status" value="1"/>
</dbReference>
<evidence type="ECO:0000256" key="1">
    <source>
        <dbReference type="SAM" id="MobiDB-lite"/>
    </source>
</evidence>
<organism evidence="5 7">
    <name type="scientific">Tulasnella calospora MUT 4182</name>
    <dbReference type="NCBI Taxonomy" id="1051891"/>
    <lineage>
        <taxon>Eukaryota</taxon>
        <taxon>Fungi</taxon>
        <taxon>Dikarya</taxon>
        <taxon>Basidiomycota</taxon>
        <taxon>Agaricomycotina</taxon>
        <taxon>Agaricomycetes</taxon>
        <taxon>Cantharellales</taxon>
        <taxon>Tulasnellaceae</taxon>
        <taxon>Tulasnella</taxon>
    </lineage>
</organism>
<evidence type="ECO:0000313" key="7">
    <source>
        <dbReference type="Proteomes" id="UP000054248"/>
    </source>
</evidence>
<dbReference type="EMBL" id="KN823022">
    <property type="protein sequence ID" value="KIO26539.1"/>
    <property type="molecule type" value="Genomic_DNA"/>
</dbReference>
<dbReference type="PANTHER" id="PTHR36168:SF1">
    <property type="entry name" value="ORC1-LIKE AAA ATPASE DOMAIN-CONTAINING PROTEIN"/>
    <property type="match status" value="1"/>
</dbReference>
<dbReference type="PANTHER" id="PTHR36168">
    <property type="entry name" value="CHROMOSOME 1, WHOLE GENOME SHOTGUN SEQUENCE"/>
    <property type="match status" value="1"/>
</dbReference>
<feature type="domain" description="AAA protein C-terminal winged helix" evidence="4">
    <location>
        <begin position="420"/>
        <end position="545"/>
    </location>
</feature>
<keyword evidence="2" id="KW-1133">Transmembrane helix</keyword>
<reference evidence="5 7" key="1">
    <citation type="submission" date="2014-04" db="EMBL/GenBank/DDBJ databases">
        <authorList>
            <consortium name="DOE Joint Genome Institute"/>
            <person name="Kuo A."/>
            <person name="Girlanda M."/>
            <person name="Perotto S."/>
            <person name="Kohler A."/>
            <person name="Nagy L.G."/>
            <person name="Floudas D."/>
            <person name="Copeland A."/>
            <person name="Barry K.W."/>
            <person name="Cichocki N."/>
            <person name="Veneault-Fourrey C."/>
            <person name="LaButti K."/>
            <person name="Lindquist E.A."/>
            <person name="Lipzen A."/>
            <person name="Lundell T."/>
            <person name="Morin E."/>
            <person name="Murat C."/>
            <person name="Sun H."/>
            <person name="Tunlid A."/>
            <person name="Henrissat B."/>
            <person name="Grigoriev I.V."/>
            <person name="Hibbett D.S."/>
            <person name="Martin F."/>
            <person name="Nordberg H.P."/>
            <person name="Cantor M.N."/>
            <person name="Hua S.X."/>
        </authorList>
    </citation>
    <scope>NUCLEOTIDE SEQUENCE [LARGE SCALE GENOMIC DNA]</scope>
    <source>
        <strain evidence="5 7">MUT 4182</strain>
    </source>
</reference>
<name>A0A0C3Q342_9AGAM</name>
<dbReference type="Gene3D" id="3.40.50.300">
    <property type="entry name" value="P-loop containing nucleotide triphosphate hydrolases"/>
    <property type="match status" value="1"/>
</dbReference>
<dbReference type="InterPro" id="IPR041664">
    <property type="entry name" value="AAA_16"/>
</dbReference>
<dbReference type="Pfam" id="PF24913">
    <property type="entry name" value="WHD_AAA_fung"/>
    <property type="match status" value="1"/>
</dbReference>
<dbReference type="EMBL" id="KN823394">
    <property type="protein sequence ID" value="KIO17351.1"/>
    <property type="molecule type" value="Genomic_DNA"/>
</dbReference>
<dbReference type="Proteomes" id="UP000054248">
    <property type="component" value="Unassembled WGS sequence"/>
</dbReference>
<proteinExistence type="predicted"/>
<feature type="transmembrane region" description="Helical" evidence="2">
    <location>
        <begin position="98"/>
        <end position="120"/>
    </location>
</feature>
<evidence type="ECO:0000259" key="4">
    <source>
        <dbReference type="Pfam" id="PF24913"/>
    </source>
</evidence>
<protein>
    <submittedName>
        <fullName evidence="5">Uncharacterized protein</fullName>
    </submittedName>
</protein>
<evidence type="ECO:0000313" key="6">
    <source>
        <dbReference type="EMBL" id="KIO26539.1"/>
    </source>
</evidence>
<feature type="domain" description="Orc1-like AAA ATPase" evidence="3">
    <location>
        <begin position="170"/>
        <end position="324"/>
    </location>
</feature>